<evidence type="ECO:0000313" key="2">
    <source>
        <dbReference type="Proteomes" id="UP001642720"/>
    </source>
</evidence>
<gene>
    <name evidence="1" type="ORF">CCMA1212_000826</name>
</gene>
<name>A0ABY2HFU6_9HYPO</name>
<sequence length="132" mass="14657">MLTCLFQSSALLRSPTELPTIPAQAESPMKHRGRTYAILHCKDLQQKLHQSSSMFPLFGPSASEGRIPDCQTLQIVLRGAGIASQSRACVRTYVHTVRNIHAYRSMKGTCSSPSPCSWLSPNATLQYEHRLD</sequence>
<comment type="caution">
    <text evidence="1">The sequence shown here is derived from an EMBL/GenBank/DDBJ whole genome shotgun (WGS) entry which is preliminary data.</text>
</comment>
<organism evidence="1 2">
    <name type="scientific">Trichoderma ghanense</name>
    <dbReference type="NCBI Taxonomy" id="65468"/>
    <lineage>
        <taxon>Eukaryota</taxon>
        <taxon>Fungi</taxon>
        <taxon>Dikarya</taxon>
        <taxon>Ascomycota</taxon>
        <taxon>Pezizomycotina</taxon>
        <taxon>Sordariomycetes</taxon>
        <taxon>Hypocreomycetidae</taxon>
        <taxon>Hypocreales</taxon>
        <taxon>Hypocreaceae</taxon>
        <taxon>Trichoderma</taxon>
    </lineage>
</organism>
<accession>A0ABY2HFU6</accession>
<proteinExistence type="predicted"/>
<evidence type="ECO:0000313" key="1">
    <source>
        <dbReference type="EMBL" id="TFB06582.1"/>
    </source>
</evidence>
<dbReference type="RefSeq" id="XP_073562783.1">
    <property type="nucleotide sequence ID" value="XM_073698279.1"/>
</dbReference>
<dbReference type="EMBL" id="PPTA01000001">
    <property type="protein sequence ID" value="TFB06582.1"/>
    <property type="molecule type" value="Genomic_DNA"/>
</dbReference>
<reference evidence="1 2" key="1">
    <citation type="submission" date="2018-01" db="EMBL/GenBank/DDBJ databases">
        <title>Genome characterization of the sugarcane-associated fungus Trichoderma ghanense CCMA-1212 and their application in lignocelulose bioconversion.</title>
        <authorList>
            <person name="Steindorff A.S."/>
            <person name="Mendes T.D."/>
            <person name="Vilela E.S.D."/>
            <person name="Rodrigues D.S."/>
            <person name="Formighieri E.F."/>
            <person name="Melo I.S."/>
            <person name="Favaro L.C.L."/>
        </authorList>
    </citation>
    <scope>NUCLEOTIDE SEQUENCE [LARGE SCALE GENOMIC DNA]</scope>
    <source>
        <strain evidence="1 2">CCMA-1212</strain>
    </source>
</reference>
<keyword evidence="2" id="KW-1185">Reference proteome</keyword>
<dbReference type="GeneID" id="300572729"/>
<protein>
    <submittedName>
        <fullName evidence="1">Uncharacterized protein</fullName>
    </submittedName>
</protein>
<dbReference type="Proteomes" id="UP001642720">
    <property type="component" value="Unassembled WGS sequence"/>
</dbReference>